<keyword evidence="2 10" id="KW-0808">Transferase</keyword>
<dbReference type="CDD" id="cd01998">
    <property type="entry name" value="MnmA_TRMU-like"/>
    <property type="match status" value="1"/>
</dbReference>
<evidence type="ECO:0000256" key="3">
    <source>
        <dbReference type="ARBA" id="ARBA00022694"/>
    </source>
</evidence>
<dbReference type="GO" id="GO:0103016">
    <property type="term" value="F:tRNA-uridine 2-sulfurtransferase activity"/>
    <property type="evidence" value="ECO:0007669"/>
    <property type="project" value="UniProtKB-EC"/>
</dbReference>
<dbReference type="GO" id="GO:0000049">
    <property type="term" value="F:tRNA binding"/>
    <property type="evidence" value="ECO:0007669"/>
    <property type="project" value="UniProtKB-KW"/>
</dbReference>
<dbReference type="FunFam" id="3.40.50.620:FF:000115">
    <property type="entry name" value="tRNA-specific 2-thiouridylase MnmA"/>
    <property type="match status" value="1"/>
</dbReference>
<protein>
    <submittedName>
        <fullName evidence="10">tRNA-specific 2-thiouridylase MnmA</fullName>
        <ecNumber evidence="10">2.8.1.13</ecNumber>
    </submittedName>
</protein>
<keyword evidence="4" id="KW-0547">Nucleotide-binding</keyword>
<keyword evidence="3" id="KW-0819">tRNA processing</keyword>
<evidence type="ECO:0000259" key="8">
    <source>
        <dbReference type="Pfam" id="PF20258"/>
    </source>
</evidence>
<sequence length="400" mass="42573">MDNRIQTSLDICGTPGDTRVVVAMSGGVDSSVAAGVLARAGYDVVGLTLQLYNHGTAVRRKGACCAGQDIHDARRVADQLGIAHYVLDYEARFRDAVIDDFAASYVAGETPVPCVLCNEKVKFADLLATARELGAAAMVTGHYVASRAGTTKRNLHRAADATRDQSYFLFSTQQQQLEDLRFPLGELDKSETRRIAAELGLDIATKPDSQDICFVPQGRYRTIIEALRPEAHAPGKIVHVDGTVLGTHDGVAGFTVGQRRGLGVAASEPLFVCRINAKTRSVIVGPRAALLGRTIQLRDVNWLGDAPIAGGEEVWVKVRSGRTPAKAKLEPRPAGLHVVTDVPEEGIAPGQACVFYDRDGPMARVLGGGWIVACESDSLNPGAPVEGRKPMAASEMVGPA</sequence>
<dbReference type="Pfam" id="PF03054">
    <property type="entry name" value="tRNA_Me_trans"/>
    <property type="match status" value="1"/>
</dbReference>
<gene>
    <name evidence="10" type="ORF">MNBD_ALPHA09-1922</name>
</gene>
<feature type="domain" description="tRNA-specific 2-thiouridylase MnmA-like C-terminal" evidence="8">
    <location>
        <begin position="293"/>
        <end position="371"/>
    </location>
</feature>
<dbReference type="InterPro" id="IPR046884">
    <property type="entry name" value="MnmA-like_central"/>
</dbReference>
<dbReference type="NCBIfam" id="NF001138">
    <property type="entry name" value="PRK00143.1"/>
    <property type="match status" value="1"/>
</dbReference>
<dbReference type="PANTHER" id="PTHR11933">
    <property type="entry name" value="TRNA 5-METHYLAMINOMETHYL-2-THIOURIDYLATE -METHYLTRANSFERASE"/>
    <property type="match status" value="1"/>
</dbReference>
<keyword evidence="7" id="KW-1015">Disulfide bond</keyword>
<keyword evidence="6" id="KW-0694">RNA-binding</keyword>
<dbReference type="PANTHER" id="PTHR11933:SF5">
    <property type="entry name" value="MITOCHONDRIAL TRNA-SPECIFIC 2-THIOURIDYLASE 1"/>
    <property type="match status" value="1"/>
</dbReference>
<dbReference type="Gene3D" id="3.40.50.620">
    <property type="entry name" value="HUPs"/>
    <property type="match status" value="1"/>
</dbReference>
<keyword evidence="1" id="KW-0820">tRNA-binding</keyword>
<name>A0A3B0TI61_9ZZZZ</name>
<dbReference type="GO" id="GO:0002143">
    <property type="term" value="P:tRNA wobble position uridine thiolation"/>
    <property type="evidence" value="ECO:0007669"/>
    <property type="project" value="TreeGrafter"/>
</dbReference>
<evidence type="ECO:0000256" key="2">
    <source>
        <dbReference type="ARBA" id="ARBA00022679"/>
    </source>
</evidence>
<dbReference type="InterPro" id="IPR046885">
    <property type="entry name" value="MnmA-like_C"/>
</dbReference>
<dbReference type="Gene3D" id="2.30.30.280">
    <property type="entry name" value="Adenine nucleotide alpha hydrolases-like domains"/>
    <property type="match status" value="1"/>
</dbReference>
<evidence type="ECO:0000256" key="4">
    <source>
        <dbReference type="ARBA" id="ARBA00022741"/>
    </source>
</evidence>
<dbReference type="InterPro" id="IPR014729">
    <property type="entry name" value="Rossmann-like_a/b/a_fold"/>
</dbReference>
<dbReference type="InterPro" id="IPR004506">
    <property type="entry name" value="MnmA-like"/>
</dbReference>
<dbReference type="AlphaFoldDB" id="A0A3B0TI61"/>
<dbReference type="EMBL" id="UOEM01000114">
    <property type="protein sequence ID" value="VAW18351.1"/>
    <property type="molecule type" value="Genomic_DNA"/>
</dbReference>
<feature type="domain" description="tRNA-specific 2-thiouridylase MnmA-like central" evidence="9">
    <location>
        <begin position="232"/>
        <end position="285"/>
    </location>
</feature>
<reference evidence="10" key="1">
    <citation type="submission" date="2018-06" db="EMBL/GenBank/DDBJ databases">
        <authorList>
            <person name="Zhirakovskaya E."/>
        </authorList>
    </citation>
    <scope>NUCLEOTIDE SEQUENCE</scope>
</reference>
<evidence type="ECO:0000313" key="10">
    <source>
        <dbReference type="EMBL" id="VAW18351.1"/>
    </source>
</evidence>
<dbReference type="EC" id="2.8.1.13" evidence="10"/>
<accession>A0A3B0TI61</accession>
<evidence type="ECO:0000256" key="1">
    <source>
        <dbReference type="ARBA" id="ARBA00022555"/>
    </source>
</evidence>
<dbReference type="Pfam" id="PF20259">
    <property type="entry name" value="tRNA_Me_trans_M"/>
    <property type="match status" value="1"/>
</dbReference>
<dbReference type="HAMAP" id="MF_00144">
    <property type="entry name" value="tRNA_thiouridyl_MnmA"/>
    <property type="match status" value="1"/>
</dbReference>
<dbReference type="Pfam" id="PF20258">
    <property type="entry name" value="tRNA_Me_trans_C"/>
    <property type="match status" value="1"/>
</dbReference>
<evidence type="ECO:0000256" key="6">
    <source>
        <dbReference type="ARBA" id="ARBA00022884"/>
    </source>
</evidence>
<dbReference type="NCBIfam" id="TIGR00420">
    <property type="entry name" value="trmU"/>
    <property type="match status" value="1"/>
</dbReference>
<evidence type="ECO:0000256" key="5">
    <source>
        <dbReference type="ARBA" id="ARBA00022840"/>
    </source>
</evidence>
<organism evidence="10">
    <name type="scientific">hydrothermal vent metagenome</name>
    <dbReference type="NCBI Taxonomy" id="652676"/>
    <lineage>
        <taxon>unclassified sequences</taxon>
        <taxon>metagenomes</taxon>
        <taxon>ecological metagenomes</taxon>
    </lineage>
</organism>
<proteinExistence type="inferred from homology"/>
<dbReference type="GO" id="GO:0005524">
    <property type="term" value="F:ATP binding"/>
    <property type="evidence" value="ECO:0007669"/>
    <property type="project" value="UniProtKB-KW"/>
</dbReference>
<evidence type="ECO:0000259" key="9">
    <source>
        <dbReference type="Pfam" id="PF20259"/>
    </source>
</evidence>
<dbReference type="SUPFAM" id="SSF52402">
    <property type="entry name" value="Adenine nucleotide alpha hydrolases-like"/>
    <property type="match status" value="1"/>
</dbReference>
<dbReference type="Gene3D" id="2.40.30.10">
    <property type="entry name" value="Translation factors"/>
    <property type="match status" value="1"/>
</dbReference>
<dbReference type="InterPro" id="IPR023382">
    <property type="entry name" value="MnmA-like_central_sf"/>
</dbReference>
<keyword evidence="5" id="KW-0067">ATP-binding</keyword>
<evidence type="ECO:0000256" key="7">
    <source>
        <dbReference type="ARBA" id="ARBA00023157"/>
    </source>
</evidence>